<evidence type="ECO:0000313" key="1">
    <source>
        <dbReference type="EMBL" id="TVU18507.1"/>
    </source>
</evidence>
<dbReference type="Gramene" id="TVU18507">
    <property type="protein sequence ID" value="TVU18507"/>
    <property type="gene ID" value="EJB05_34610"/>
</dbReference>
<evidence type="ECO:0000313" key="2">
    <source>
        <dbReference type="Proteomes" id="UP000324897"/>
    </source>
</evidence>
<dbReference type="EMBL" id="RWGY01000029">
    <property type="protein sequence ID" value="TVU18507.1"/>
    <property type="molecule type" value="Genomic_DNA"/>
</dbReference>
<dbReference type="Proteomes" id="UP000324897">
    <property type="component" value="Chromosome 7"/>
</dbReference>
<comment type="caution">
    <text evidence="1">The sequence shown here is derived from an EMBL/GenBank/DDBJ whole genome shotgun (WGS) entry which is preliminary data.</text>
</comment>
<protein>
    <submittedName>
        <fullName evidence="1">Uncharacterized protein</fullName>
    </submittedName>
</protein>
<reference evidence="1 2" key="1">
    <citation type="journal article" date="2019" name="Sci. Rep.">
        <title>A high-quality genome of Eragrostis curvula grass provides insights into Poaceae evolution and supports new strategies to enhance forage quality.</title>
        <authorList>
            <person name="Carballo J."/>
            <person name="Santos B.A.C.M."/>
            <person name="Zappacosta D."/>
            <person name="Garbus I."/>
            <person name="Selva J.P."/>
            <person name="Gallo C.A."/>
            <person name="Diaz A."/>
            <person name="Albertini E."/>
            <person name="Caccamo M."/>
            <person name="Echenique V."/>
        </authorList>
    </citation>
    <scope>NUCLEOTIDE SEQUENCE [LARGE SCALE GENOMIC DNA]</scope>
    <source>
        <strain evidence="2">cv. Victoria</strain>
        <tissue evidence="1">Leaf</tissue>
    </source>
</reference>
<name>A0A5J9U4V3_9POAL</name>
<gene>
    <name evidence="1" type="ORF">EJB05_34610</name>
</gene>
<organism evidence="1 2">
    <name type="scientific">Eragrostis curvula</name>
    <name type="common">weeping love grass</name>
    <dbReference type="NCBI Taxonomy" id="38414"/>
    <lineage>
        <taxon>Eukaryota</taxon>
        <taxon>Viridiplantae</taxon>
        <taxon>Streptophyta</taxon>
        <taxon>Embryophyta</taxon>
        <taxon>Tracheophyta</taxon>
        <taxon>Spermatophyta</taxon>
        <taxon>Magnoliopsida</taxon>
        <taxon>Liliopsida</taxon>
        <taxon>Poales</taxon>
        <taxon>Poaceae</taxon>
        <taxon>PACMAD clade</taxon>
        <taxon>Chloridoideae</taxon>
        <taxon>Eragrostideae</taxon>
        <taxon>Eragrostidinae</taxon>
        <taxon>Eragrostis</taxon>
    </lineage>
</organism>
<keyword evidence="2" id="KW-1185">Reference proteome</keyword>
<feature type="non-terminal residue" evidence="1">
    <location>
        <position position="1"/>
    </location>
</feature>
<proteinExistence type="predicted"/>
<accession>A0A5J9U4V3</accession>
<dbReference type="AlphaFoldDB" id="A0A5J9U4V3"/>
<sequence length="150" mass="17520">VRTAHRNGYPPEDLDIRRNDLLIMPRKQVRTEEEEDAKVLCKMREHFGNFTDSGIGHHINVKFGSDLMQTHYQREVWFSRWNERSHCFVYYKHDESRNFPISKTSQVCCRLVINLDSGPSLSLSSSIYLEENFLSQHGSKQSYSPNIAAL</sequence>